<keyword evidence="3" id="KW-1185">Reference proteome</keyword>
<sequence>MYEIAETYLNKSCPVHFPFPIREQDQSDSQKQQQIIGKHTCSKSNTSPNSGMTDYFEDFDDDSCDTHQKICFNHRRFTDNNFKIGKQLLKKQLIDYMKHLTERKHQLSELDKSFLLVLQSSIINILGKKQCESYQNYGSFNGTDLKIMRSICKVAHFDVDKYYEINHLIQPLKLVRSSSSQKHKHSVYNITNTWLVLATIESMKQHNDHQGLLLSTIDYKLLDILEYFTKICVNKEKNSKDVFGHWMNIFDILFRGTNVKLSNRRSRFSKQPPHSEKVSINKQKNGRLDRFNAATNDTILFQCLCHNSLSQQEPVEISACSISYKVDEDTEEQFAEKEAIFQNNSILINKAILDKLKEDYPDIDESTMKDVYPLGIHLSEFDGYVYSIRPYKGVYVASQVCENILFIPRTTEEFEIFLYKSRVLEMLCNFKRHYISVAKIIRQASVTFAPPAARCS</sequence>
<evidence type="ECO:0000256" key="1">
    <source>
        <dbReference type="SAM" id="MobiDB-lite"/>
    </source>
</evidence>
<evidence type="ECO:0000313" key="2">
    <source>
        <dbReference type="EMBL" id="OAD02067.1"/>
    </source>
</evidence>
<proteinExistence type="predicted"/>
<dbReference type="OrthoDB" id="2219129at2759"/>
<dbReference type="AlphaFoldDB" id="A0A168K771"/>
<accession>A0A168K771</accession>
<dbReference type="EMBL" id="AMYB01000005">
    <property type="protein sequence ID" value="OAD02067.1"/>
    <property type="molecule type" value="Genomic_DNA"/>
</dbReference>
<dbReference type="Proteomes" id="UP000077051">
    <property type="component" value="Unassembled WGS sequence"/>
</dbReference>
<reference evidence="2 3" key="1">
    <citation type="submission" date="2015-06" db="EMBL/GenBank/DDBJ databases">
        <title>Expansion of signal transduction pathways in fungi by whole-genome duplication.</title>
        <authorList>
            <consortium name="DOE Joint Genome Institute"/>
            <person name="Corrochano L.M."/>
            <person name="Kuo A."/>
            <person name="Marcet-Houben M."/>
            <person name="Polaino S."/>
            <person name="Salamov A."/>
            <person name="Villalobos J.M."/>
            <person name="Alvarez M.I."/>
            <person name="Avalos J."/>
            <person name="Benito E.P."/>
            <person name="Benoit I."/>
            <person name="Burger G."/>
            <person name="Camino L.P."/>
            <person name="Canovas D."/>
            <person name="Cerda-Olmedo E."/>
            <person name="Cheng J.-F."/>
            <person name="Dominguez A."/>
            <person name="Elias M."/>
            <person name="Eslava A.P."/>
            <person name="Glaser F."/>
            <person name="Grimwood J."/>
            <person name="Gutierrez G."/>
            <person name="Heitman J."/>
            <person name="Henrissat B."/>
            <person name="Iturriaga E.A."/>
            <person name="Lang B.F."/>
            <person name="Lavin J.L."/>
            <person name="Lee S."/>
            <person name="Li W."/>
            <person name="Lindquist E."/>
            <person name="Lopez-Garcia S."/>
            <person name="Luque E.M."/>
            <person name="Marcos A.T."/>
            <person name="Martin J."/>
            <person name="Mccluskey K."/>
            <person name="Medina H.R."/>
            <person name="Miralles-Duran A."/>
            <person name="Miyazaki A."/>
            <person name="Munoz-Torres E."/>
            <person name="Oguiza J.A."/>
            <person name="Ohm R."/>
            <person name="Olmedo M."/>
            <person name="Orejas M."/>
            <person name="Ortiz-Castellanos L."/>
            <person name="Pisabarro A.G."/>
            <person name="Rodriguez-Romero J."/>
            <person name="Ruiz-Herrera J."/>
            <person name="Ruiz-Vazquez R."/>
            <person name="Sanz C."/>
            <person name="Schackwitz W."/>
            <person name="Schmutz J."/>
            <person name="Shahriari M."/>
            <person name="Shelest E."/>
            <person name="Silva-Franco F."/>
            <person name="Soanes D."/>
            <person name="Syed K."/>
            <person name="Tagua V.G."/>
            <person name="Talbot N.J."/>
            <person name="Thon M."/>
            <person name="De Vries R.P."/>
            <person name="Wiebenga A."/>
            <person name="Yadav J.S."/>
            <person name="Braun E.L."/>
            <person name="Baker S."/>
            <person name="Garre V."/>
            <person name="Horwitz B."/>
            <person name="Torres-Martinez S."/>
            <person name="Idnurm A."/>
            <person name="Herrera-Estrella A."/>
            <person name="Gabaldon T."/>
            <person name="Grigoriev I.V."/>
        </authorList>
    </citation>
    <scope>NUCLEOTIDE SEQUENCE [LARGE SCALE GENOMIC DNA]</scope>
    <source>
        <strain evidence="2 3">CBS 277.49</strain>
    </source>
</reference>
<comment type="caution">
    <text evidence="2">The sequence shown here is derived from an EMBL/GenBank/DDBJ whole genome shotgun (WGS) entry which is preliminary data.</text>
</comment>
<dbReference type="VEuPathDB" id="FungiDB:MUCCIDRAFT_82448"/>
<name>A0A168K771_MUCCL</name>
<gene>
    <name evidence="2" type="ORF">MUCCIDRAFT_82448</name>
</gene>
<protein>
    <submittedName>
        <fullName evidence="2">Uncharacterized protein</fullName>
    </submittedName>
</protein>
<feature type="region of interest" description="Disordered" evidence="1">
    <location>
        <begin position="23"/>
        <end position="46"/>
    </location>
</feature>
<evidence type="ECO:0000313" key="3">
    <source>
        <dbReference type="Proteomes" id="UP000077051"/>
    </source>
</evidence>
<organism evidence="2 3">
    <name type="scientific">Mucor lusitanicus CBS 277.49</name>
    <dbReference type="NCBI Taxonomy" id="747725"/>
    <lineage>
        <taxon>Eukaryota</taxon>
        <taxon>Fungi</taxon>
        <taxon>Fungi incertae sedis</taxon>
        <taxon>Mucoromycota</taxon>
        <taxon>Mucoromycotina</taxon>
        <taxon>Mucoromycetes</taxon>
        <taxon>Mucorales</taxon>
        <taxon>Mucorineae</taxon>
        <taxon>Mucoraceae</taxon>
        <taxon>Mucor</taxon>
    </lineage>
</organism>